<accession>A0AAN7WXU4</accession>
<comment type="caution">
    <text evidence="1">The sequence shown here is derived from an EMBL/GenBank/DDBJ whole genome shotgun (WGS) entry which is preliminary data.</text>
</comment>
<gene>
    <name evidence="1" type="ORF">PBY51_001598</name>
</gene>
<evidence type="ECO:0000313" key="2">
    <source>
        <dbReference type="Proteomes" id="UP001346869"/>
    </source>
</evidence>
<dbReference type="EMBL" id="JAUZQC010000022">
    <property type="protein sequence ID" value="KAK5850746.1"/>
    <property type="molecule type" value="Genomic_DNA"/>
</dbReference>
<protein>
    <submittedName>
        <fullName evidence="1">Uncharacterized protein</fullName>
    </submittedName>
</protein>
<keyword evidence="2" id="KW-1185">Reference proteome</keyword>
<evidence type="ECO:0000313" key="1">
    <source>
        <dbReference type="EMBL" id="KAK5850746.1"/>
    </source>
</evidence>
<proteinExistence type="predicted"/>
<sequence length="78" mass="8394">MSVLCTEERGRKLGVLFQSGRCHGNCSFTTNGDIQHTWIVKQVACVGPSVKLRHGCATRCHRSQNPPAPTNGGLPPPP</sequence>
<organism evidence="1 2">
    <name type="scientific">Eleginops maclovinus</name>
    <name type="common">Patagonian blennie</name>
    <name type="synonym">Eleginus maclovinus</name>
    <dbReference type="NCBI Taxonomy" id="56733"/>
    <lineage>
        <taxon>Eukaryota</taxon>
        <taxon>Metazoa</taxon>
        <taxon>Chordata</taxon>
        <taxon>Craniata</taxon>
        <taxon>Vertebrata</taxon>
        <taxon>Euteleostomi</taxon>
        <taxon>Actinopterygii</taxon>
        <taxon>Neopterygii</taxon>
        <taxon>Teleostei</taxon>
        <taxon>Neoteleostei</taxon>
        <taxon>Acanthomorphata</taxon>
        <taxon>Eupercaria</taxon>
        <taxon>Perciformes</taxon>
        <taxon>Notothenioidei</taxon>
        <taxon>Eleginopidae</taxon>
        <taxon>Eleginops</taxon>
    </lineage>
</organism>
<dbReference type="Proteomes" id="UP001346869">
    <property type="component" value="Unassembled WGS sequence"/>
</dbReference>
<reference evidence="1 2" key="1">
    <citation type="journal article" date="2023" name="Genes (Basel)">
        <title>Chromosome-Level Genome Assembly and Circadian Gene Repertoire of the Patagonia Blennie Eleginops maclovinus-The Closest Ancestral Proxy of Antarctic Cryonotothenioids.</title>
        <authorList>
            <person name="Cheng C.C."/>
            <person name="Rivera-Colon A.G."/>
            <person name="Minhas B.F."/>
            <person name="Wilson L."/>
            <person name="Rayamajhi N."/>
            <person name="Vargas-Chacoff L."/>
            <person name="Catchen J.M."/>
        </authorList>
    </citation>
    <scope>NUCLEOTIDE SEQUENCE [LARGE SCALE GENOMIC DNA]</scope>
    <source>
        <strain evidence="1">JMC-PN-2008</strain>
    </source>
</reference>
<dbReference type="AlphaFoldDB" id="A0AAN7WXU4"/>
<name>A0AAN7WXU4_ELEMC</name>
<reference evidence="1 2" key="2">
    <citation type="journal article" date="2023" name="Mol. Biol. Evol.">
        <title>Genomics of Secondarily Temperate Adaptation in the Only Non-Antarctic Icefish.</title>
        <authorList>
            <person name="Rivera-Colon A.G."/>
            <person name="Rayamajhi N."/>
            <person name="Minhas B.F."/>
            <person name="Madrigal G."/>
            <person name="Bilyk K.T."/>
            <person name="Yoon V."/>
            <person name="Hune M."/>
            <person name="Gregory S."/>
            <person name="Cheng C.H.C."/>
            <person name="Catchen J.M."/>
        </authorList>
    </citation>
    <scope>NUCLEOTIDE SEQUENCE [LARGE SCALE GENOMIC DNA]</scope>
    <source>
        <strain evidence="1">JMC-PN-2008</strain>
    </source>
</reference>